<feature type="region of interest" description="Disordered" evidence="8">
    <location>
        <begin position="1"/>
        <end position="24"/>
    </location>
</feature>
<feature type="transmembrane region" description="Helical" evidence="9">
    <location>
        <begin position="344"/>
        <end position="365"/>
    </location>
</feature>
<evidence type="ECO:0000256" key="8">
    <source>
        <dbReference type="SAM" id="MobiDB-lite"/>
    </source>
</evidence>
<dbReference type="PANTHER" id="PTHR30472">
    <property type="entry name" value="FERRIC ENTEROBACTIN TRANSPORT SYSTEM PERMEASE PROTEIN"/>
    <property type="match status" value="1"/>
</dbReference>
<protein>
    <submittedName>
        <fullName evidence="10">Iron chelate uptake ABC transporter family permease subunit</fullName>
    </submittedName>
</protein>
<dbReference type="Gene3D" id="1.10.3470.10">
    <property type="entry name" value="ABC transporter involved in vitamin B12 uptake, BtuC"/>
    <property type="match status" value="1"/>
</dbReference>
<gene>
    <name evidence="10" type="ORF">WJX68_02960</name>
</gene>
<evidence type="ECO:0000313" key="10">
    <source>
        <dbReference type="EMBL" id="MEJ8277881.1"/>
    </source>
</evidence>
<comment type="subcellular location">
    <subcellularLocation>
        <location evidence="1">Cell membrane</location>
        <topology evidence="1">Multi-pass membrane protein</topology>
    </subcellularLocation>
</comment>
<proteinExistence type="inferred from homology"/>
<dbReference type="RefSeq" id="WP_340286001.1">
    <property type="nucleotide sequence ID" value="NZ_JBBJUP010000002.1"/>
</dbReference>
<evidence type="ECO:0000256" key="7">
    <source>
        <dbReference type="ARBA" id="ARBA00023136"/>
    </source>
</evidence>
<dbReference type="PANTHER" id="PTHR30472:SF24">
    <property type="entry name" value="FERRIC ENTEROBACTIN TRANSPORT SYSTEM PERMEASE PROTEIN FEPG"/>
    <property type="match status" value="1"/>
</dbReference>
<keyword evidence="7 9" id="KW-0472">Membrane</keyword>
<keyword evidence="11" id="KW-1185">Reference proteome</keyword>
<dbReference type="EMBL" id="JBBJUP010000002">
    <property type="protein sequence ID" value="MEJ8277881.1"/>
    <property type="molecule type" value="Genomic_DNA"/>
</dbReference>
<feature type="transmembrane region" description="Helical" evidence="9">
    <location>
        <begin position="129"/>
        <end position="151"/>
    </location>
</feature>
<evidence type="ECO:0000256" key="1">
    <source>
        <dbReference type="ARBA" id="ARBA00004651"/>
    </source>
</evidence>
<keyword evidence="6 9" id="KW-1133">Transmembrane helix</keyword>
<feature type="transmembrane region" description="Helical" evidence="9">
    <location>
        <begin position="157"/>
        <end position="177"/>
    </location>
</feature>
<feature type="transmembrane region" description="Helical" evidence="9">
    <location>
        <begin position="35"/>
        <end position="58"/>
    </location>
</feature>
<dbReference type="SUPFAM" id="SSF81345">
    <property type="entry name" value="ABC transporter involved in vitamin B12 uptake, BtuC"/>
    <property type="match status" value="1"/>
</dbReference>
<evidence type="ECO:0000256" key="6">
    <source>
        <dbReference type="ARBA" id="ARBA00022989"/>
    </source>
</evidence>
<organism evidence="10 11">
    <name type="scientific">Pseudonocardia spirodelae</name>
    <dbReference type="NCBI Taxonomy" id="3133431"/>
    <lineage>
        <taxon>Bacteria</taxon>
        <taxon>Bacillati</taxon>
        <taxon>Actinomycetota</taxon>
        <taxon>Actinomycetes</taxon>
        <taxon>Pseudonocardiales</taxon>
        <taxon>Pseudonocardiaceae</taxon>
        <taxon>Pseudonocardia</taxon>
    </lineage>
</organism>
<feature type="compositionally biased region" description="Low complexity" evidence="8">
    <location>
        <begin position="15"/>
        <end position="24"/>
    </location>
</feature>
<keyword evidence="3" id="KW-0813">Transport</keyword>
<dbReference type="InterPro" id="IPR037294">
    <property type="entry name" value="ABC_BtuC-like"/>
</dbReference>
<evidence type="ECO:0000256" key="5">
    <source>
        <dbReference type="ARBA" id="ARBA00022692"/>
    </source>
</evidence>
<evidence type="ECO:0000313" key="11">
    <source>
        <dbReference type="Proteomes" id="UP001364211"/>
    </source>
</evidence>
<feature type="transmembrane region" description="Helical" evidence="9">
    <location>
        <begin position="189"/>
        <end position="214"/>
    </location>
</feature>
<dbReference type="Proteomes" id="UP001364211">
    <property type="component" value="Unassembled WGS sequence"/>
</dbReference>
<comment type="caution">
    <text evidence="10">The sequence shown here is derived from an EMBL/GenBank/DDBJ whole genome shotgun (WGS) entry which is preliminary data.</text>
</comment>
<evidence type="ECO:0000256" key="4">
    <source>
        <dbReference type="ARBA" id="ARBA00022475"/>
    </source>
</evidence>
<dbReference type="InterPro" id="IPR000522">
    <property type="entry name" value="ABC_transptr_permease_BtuC"/>
</dbReference>
<dbReference type="Pfam" id="PF01032">
    <property type="entry name" value="FecCD"/>
    <property type="match status" value="1"/>
</dbReference>
<evidence type="ECO:0000256" key="9">
    <source>
        <dbReference type="SAM" id="Phobius"/>
    </source>
</evidence>
<evidence type="ECO:0000256" key="2">
    <source>
        <dbReference type="ARBA" id="ARBA00007935"/>
    </source>
</evidence>
<comment type="similarity">
    <text evidence="2">Belongs to the binding-protein-dependent transport system permease family. FecCD subfamily.</text>
</comment>
<accession>A0ABU8T2U2</accession>
<keyword evidence="5 9" id="KW-0812">Transmembrane</keyword>
<reference evidence="10 11" key="1">
    <citation type="submission" date="2024-03" db="EMBL/GenBank/DDBJ databases">
        <title>Draft genome sequence of Pseudonocardia sp. DW16-2.</title>
        <authorList>
            <person name="Duangmal K."/>
        </authorList>
    </citation>
    <scope>NUCLEOTIDE SEQUENCE [LARGE SCALE GENOMIC DNA]</scope>
    <source>
        <strain evidence="10 11">DW16-2</strain>
    </source>
</reference>
<feature type="transmembrane region" description="Helical" evidence="9">
    <location>
        <begin position="279"/>
        <end position="303"/>
    </location>
</feature>
<dbReference type="CDD" id="cd06550">
    <property type="entry name" value="TM_ABC_iron-siderophores_like"/>
    <property type="match status" value="1"/>
</dbReference>
<evidence type="ECO:0000256" key="3">
    <source>
        <dbReference type="ARBA" id="ARBA00022448"/>
    </source>
</evidence>
<name>A0ABU8T2U2_9PSEU</name>
<feature type="transmembrane region" description="Helical" evidence="9">
    <location>
        <begin position="234"/>
        <end position="258"/>
    </location>
</feature>
<keyword evidence="4" id="KW-1003">Cell membrane</keyword>
<sequence>MSSGTDTRPGPPAGARPGPAGVPGRRALRAGRFSAVLRVRTAVVLGACAAALVLAAAVNMGRGDYPIAITDVLATLFGGGDAGQQLVVLELRLPRTLVGALVGGALAVSGAILQSVARNPLASPDIIGVQWGASAAAVFVIVLGGGAAGVGGAFASLGIPLAALTGGLLASVAVYVLAWRRGIQGFRLVLIGIGIQAVLVAAVQWLLTVAQIYQAAQAQVWLNGSLNARSWNEVVPLSVAMAVLVPAALVLVHLLGALRFDDDTARGLGVRVDGARTALLLVAVGLASAATAAAGPIAFIALVSPQIARRLCRVGTPPIGVSLVLGAALTVLSDLIARTALGAVELPVGIVTAVLGAPFLLYLLARTRQEARR</sequence>
<feature type="transmembrane region" description="Helical" evidence="9">
    <location>
        <begin position="97"/>
        <end position="117"/>
    </location>
</feature>